<dbReference type="Pfam" id="PF08387">
    <property type="entry name" value="FBD"/>
    <property type="match status" value="1"/>
</dbReference>
<protein>
    <recommendedName>
        <fullName evidence="1">FBD domain-containing protein</fullName>
    </recommendedName>
</protein>
<keyword evidence="3" id="KW-1185">Reference proteome</keyword>
<evidence type="ECO:0000259" key="1">
    <source>
        <dbReference type="SMART" id="SM00579"/>
    </source>
</evidence>
<dbReference type="Proteomes" id="UP001054252">
    <property type="component" value="Unassembled WGS sequence"/>
</dbReference>
<reference evidence="2 3" key="1">
    <citation type="journal article" date="2021" name="Commun. Biol.">
        <title>The genome of Shorea leprosula (Dipterocarpaceae) highlights the ecological relevance of drought in aseasonal tropical rainforests.</title>
        <authorList>
            <person name="Ng K.K.S."/>
            <person name="Kobayashi M.J."/>
            <person name="Fawcett J.A."/>
            <person name="Hatakeyama M."/>
            <person name="Paape T."/>
            <person name="Ng C.H."/>
            <person name="Ang C.C."/>
            <person name="Tnah L.H."/>
            <person name="Lee C.T."/>
            <person name="Nishiyama T."/>
            <person name="Sese J."/>
            <person name="O'Brien M.J."/>
            <person name="Copetti D."/>
            <person name="Mohd Noor M.I."/>
            <person name="Ong R.C."/>
            <person name="Putra M."/>
            <person name="Sireger I.Z."/>
            <person name="Indrioko S."/>
            <person name="Kosugi Y."/>
            <person name="Izuno A."/>
            <person name="Isagi Y."/>
            <person name="Lee S.L."/>
            <person name="Shimizu K.K."/>
        </authorList>
    </citation>
    <scope>NUCLEOTIDE SEQUENCE [LARGE SCALE GENOMIC DNA]</scope>
    <source>
        <strain evidence="2">214</strain>
    </source>
</reference>
<proteinExistence type="predicted"/>
<dbReference type="SUPFAM" id="SSF52058">
    <property type="entry name" value="L domain-like"/>
    <property type="match status" value="1"/>
</dbReference>
<dbReference type="InterPro" id="IPR032675">
    <property type="entry name" value="LRR_dom_sf"/>
</dbReference>
<sequence length="374" mass="43740">MNFVDRVLLFRKRPSILRFRLKCAHYDNQFNPSRIDGWIRALMWHRIQEFELDICESDFHLEVLPASLFTCETLVVLKLYLDWCYDSLKVPSKVCLPRLKVLHICAGFSFDGSDQNLFSSCPVLEEMVLDKCALMHPCFEFNIFIPTLKRLTIKSMTITKTTGATQVVINAPSLVYFSYSDSEFQFLVFVGVQSLHEAVIDFYFVCGRYNHSELYVAAAVHLLTRIKRIQSLQISTRTLWSLQDHKVPIPLWLHMTHLKIFETYWRANFTCLQYFLARSGCLETLIIEELPAEWVVHLWLVDITCLSFRLKTIEILSFKGEENCMKMVEYFLSTAKVLEQMTIHIKEGEAKQLQITKELLMLPRVSLRSRIIIV</sequence>
<dbReference type="PANTHER" id="PTHR31900:SF34">
    <property type="entry name" value="EMB|CAB62440.1-RELATED"/>
    <property type="match status" value="1"/>
</dbReference>
<comment type="caution">
    <text evidence="2">The sequence shown here is derived from an EMBL/GenBank/DDBJ whole genome shotgun (WGS) entry which is preliminary data.</text>
</comment>
<dbReference type="PANTHER" id="PTHR31900">
    <property type="entry name" value="F-BOX/RNI SUPERFAMILY PROTEIN-RELATED"/>
    <property type="match status" value="1"/>
</dbReference>
<organism evidence="2 3">
    <name type="scientific">Rubroshorea leprosula</name>
    <dbReference type="NCBI Taxonomy" id="152421"/>
    <lineage>
        <taxon>Eukaryota</taxon>
        <taxon>Viridiplantae</taxon>
        <taxon>Streptophyta</taxon>
        <taxon>Embryophyta</taxon>
        <taxon>Tracheophyta</taxon>
        <taxon>Spermatophyta</taxon>
        <taxon>Magnoliopsida</taxon>
        <taxon>eudicotyledons</taxon>
        <taxon>Gunneridae</taxon>
        <taxon>Pentapetalae</taxon>
        <taxon>rosids</taxon>
        <taxon>malvids</taxon>
        <taxon>Malvales</taxon>
        <taxon>Dipterocarpaceae</taxon>
        <taxon>Rubroshorea</taxon>
    </lineage>
</organism>
<accession>A0AAV5JUE6</accession>
<name>A0AAV5JUE6_9ROSI</name>
<dbReference type="AlphaFoldDB" id="A0AAV5JUE6"/>
<evidence type="ECO:0000313" key="3">
    <source>
        <dbReference type="Proteomes" id="UP001054252"/>
    </source>
</evidence>
<dbReference type="Pfam" id="PF24758">
    <property type="entry name" value="LRR_At5g56370"/>
    <property type="match status" value="1"/>
</dbReference>
<dbReference type="InterPro" id="IPR055411">
    <property type="entry name" value="LRR_FXL15/At3g58940/PEG3-like"/>
</dbReference>
<dbReference type="InterPro" id="IPR050232">
    <property type="entry name" value="FBL13/AtMIF1-like"/>
</dbReference>
<evidence type="ECO:0000313" key="2">
    <source>
        <dbReference type="EMBL" id="GKV14370.1"/>
    </source>
</evidence>
<dbReference type="EMBL" id="BPVZ01000041">
    <property type="protein sequence ID" value="GKV14370.1"/>
    <property type="molecule type" value="Genomic_DNA"/>
</dbReference>
<dbReference type="Gene3D" id="3.80.10.10">
    <property type="entry name" value="Ribonuclease Inhibitor"/>
    <property type="match status" value="1"/>
</dbReference>
<dbReference type="SMART" id="SM00579">
    <property type="entry name" value="FBD"/>
    <property type="match status" value="1"/>
</dbReference>
<feature type="domain" description="FBD" evidence="1">
    <location>
        <begin position="304"/>
        <end position="374"/>
    </location>
</feature>
<dbReference type="InterPro" id="IPR006566">
    <property type="entry name" value="FBD"/>
</dbReference>
<gene>
    <name evidence="2" type="ORF">SLEP1_g25264</name>
</gene>